<dbReference type="NCBIfam" id="NF003807">
    <property type="entry name" value="PRK05395.1-4"/>
    <property type="match status" value="1"/>
</dbReference>
<evidence type="ECO:0000256" key="6">
    <source>
        <dbReference type="ARBA" id="ARBA00023141"/>
    </source>
</evidence>
<dbReference type="EC" id="4.2.1.10" evidence="5 8"/>
<dbReference type="AlphaFoldDB" id="A0AAE3E905"/>
<comment type="catalytic activity">
    <reaction evidence="1 8">
        <text>3-dehydroquinate = 3-dehydroshikimate + H2O</text>
        <dbReference type="Rhea" id="RHEA:21096"/>
        <dbReference type="ChEBI" id="CHEBI:15377"/>
        <dbReference type="ChEBI" id="CHEBI:16630"/>
        <dbReference type="ChEBI" id="CHEBI:32364"/>
        <dbReference type="EC" id="4.2.1.10"/>
    </reaction>
</comment>
<name>A0AAE3E905_9FIRM</name>
<feature type="binding site" evidence="8">
    <location>
        <position position="88"/>
    </location>
    <ligand>
        <name>substrate</name>
    </ligand>
</feature>
<proteinExistence type="inferred from homology"/>
<dbReference type="InterPro" id="IPR036441">
    <property type="entry name" value="DHquinase_II_sf"/>
</dbReference>
<dbReference type="Gene3D" id="3.40.50.9100">
    <property type="entry name" value="Dehydroquinase, class II"/>
    <property type="match status" value="1"/>
</dbReference>
<protein>
    <recommendedName>
        <fullName evidence="5 8">3-dehydroquinate dehydratase</fullName>
        <shortName evidence="8">3-dehydroquinase</shortName>
        <ecNumber evidence="5 8">4.2.1.10</ecNumber>
    </recommendedName>
    <alternativeName>
        <fullName evidence="8">Type II DHQase</fullName>
    </alternativeName>
</protein>
<keyword evidence="6 8" id="KW-0057">Aromatic amino acid biosynthesis</keyword>
<dbReference type="PANTHER" id="PTHR21272:SF3">
    <property type="entry name" value="CATABOLIC 3-DEHYDROQUINASE"/>
    <property type="match status" value="1"/>
</dbReference>
<dbReference type="EMBL" id="JAJEQR010000003">
    <property type="protein sequence ID" value="MCC2229681.1"/>
    <property type="molecule type" value="Genomic_DNA"/>
</dbReference>
<dbReference type="HAMAP" id="MF_00169">
    <property type="entry name" value="AroQ"/>
    <property type="match status" value="1"/>
</dbReference>
<feature type="active site" description="Proton donor" evidence="8 9">
    <location>
        <position position="101"/>
    </location>
</feature>
<accession>A0AAE3E905</accession>
<comment type="caution">
    <text evidence="8">Lacks conserved residue(s) required for the propagation of feature annotation.</text>
</comment>
<evidence type="ECO:0000256" key="3">
    <source>
        <dbReference type="ARBA" id="ARBA00011037"/>
    </source>
</evidence>
<dbReference type="SUPFAM" id="SSF52304">
    <property type="entry name" value="Type II 3-dehydroquinate dehydratase"/>
    <property type="match status" value="1"/>
</dbReference>
<feature type="binding site" evidence="8">
    <location>
        <begin position="102"/>
        <end position="103"/>
    </location>
    <ligand>
        <name>substrate</name>
    </ligand>
</feature>
<dbReference type="PIRSF" id="PIRSF001399">
    <property type="entry name" value="DHquinase_II"/>
    <property type="match status" value="1"/>
</dbReference>
<evidence type="ECO:0000256" key="2">
    <source>
        <dbReference type="ARBA" id="ARBA00004902"/>
    </source>
</evidence>
<evidence type="ECO:0000256" key="4">
    <source>
        <dbReference type="ARBA" id="ARBA00011193"/>
    </source>
</evidence>
<dbReference type="GO" id="GO:0009423">
    <property type="term" value="P:chorismate biosynthetic process"/>
    <property type="evidence" value="ECO:0007669"/>
    <property type="project" value="UniProtKB-UniRule"/>
</dbReference>
<feature type="site" description="Transition state stabilizer" evidence="8 10">
    <location>
        <position position="18"/>
    </location>
</feature>
<evidence type="ECO:0000256" key="9">
    <source>
        <dbReference type="PIRSR" id="PIRSR001399-1"/>
    </source>
</evidence>
<sequence length="146" mass="16097">MKKVLMMHGPSHNMFGHRDKNLYGTVTYEEINRKMEETAKELGLELEIFQSNHEGDFIDKVQEAFFQKVDAVIANPGGWTNSSIAVKDALDILTCPRVEVHMSNVFKKHNGTAQAETAKTATGVIIGFGAEAYCLALQAVAAILKD</sequence>
<dbReference type="InterPro" id="IPR001874">
    <property type="entry name" value="DHquinase_II"/>
</dbReference>
<keyword evidence="12" id="KW-1185">Reference proteome</keyword>
<comment type="caution">
    <text evidence="11">The sequence shown here is derived from an EMBL/GenBank/DDBJ whole genome shotgun (WGS) entry which is preliminary data.</text>
</comment>
<keyword evidence="7 8" id="KW-0456">Lyase</keyword>
<comment type="subunit">
    <text evidence="4 8">Homododecamer.</text>
</comment>
<evidence type="ECO:0000256" key="8">
    <source>
        <dbReference type="HAMAP-Rule" id="MF_00169"/>
    </source>
</evidence>
<dbReference type="PANTHER" id="PTHR21272">
    <property type="entry name" value="CATABOLIC 3-DEHYDROQUINASE"/>
    <property type="match status" value="1"/>
</dbReference>
<dbReference type="GO" id="GO:0009073">
    <property type="term" value="P:aromatic amino acid family biosynthetic process"/>
    <property type="evidence" value="ECO:0007669"/>
    <property type="project" value="UniProtKB-KW"/>
</dbReference>
<reference evidence="11" key="1">
    <citation type="submission" date="2021-10" db="EMBL/GenBank/DDBJ databases">
        <title>Anaerobic single-cell dispensing facilitates the cultivation of human gut bacteria.</title>
        <authorList>
            <person name="Afrizal A."/>
        </authorList>
    </citation>
    <scope>NUCLEOTIDE SEQUENCE</scope>
    <source>
        <strain evidence="11">CLA-AA-H215</strain>
    </source>
</reference>
<organism evidence="11 12">
    <name type="scientific">Hominifimenecus microfluidus</name>
    <dbReference type="NCBI Taxonomy" id="2885348"/>
    <lineage>
        <taxon>Bacteria</taxon>
        <taxon>Bacillati</taxon>
        <taxon>Bacillota</taxon>
        <taxon>Clostridia</taxon>
        <taxon>Lachnospirales</taxon>
        <taxon>Lachnospiraceae</taxon>
        <taxon>Hominifimenecus</taxon>
    </lineage>
</organism>
<comment type="similarity">
    <text evidence="3 8">Belongs to the type-II 3-dehydroquinase family.</text>
</comment>
<dbReference type="NCBIfam" id="NF003805">
    <property type="entry name" value="PRK05395.1-2"/>
    <property type="match status" value="1"/>
</dbReference>
<evidence type="ECO:0000256" key="7">
    <source>
        <dbReference type="ARBA" id="ARBA00023239"/>
    </source>
</evidence>
<evidence type="ECO:0000313" key="11">
    <source>
        <dbReference type="EMBL" id="MCC2229681.1"/>
    </source>
</evidence>
<dbReference type="GO" id="GO:0008652">
    <property type="term" value="P:amino acid biosynthetic process"/>
    <property type="evidence" value="ECO:0007669"/>
    <property type="project" value="UniProtKB-KW"/>
</dbReference>
<evidence type="ECO:0000256" key="10">
    <source>
        <dbReference type="PIRSR" id="PIRSR001399-3"/>
    </source>
</evidence>
<dbReference type="GO" id="GO:0019631">
    <property type="term" value="P:quinate catabolic process"/>
    <property type="evidence" value="ECO:0007669"/>
    <property type="project" value="TreeGrafter"/>
</dbReference>
<gene>
    <name evidence="8" type="primary">aroQ</name>
    <name evidence="11" type="ORF">LKD81_01520</name>
</gene>
<feature type="binding site" evidence="8">
    <location>
        <position position="75"/>
    </location>
    <ligand>
        <name>substrate</name>
    </ligand>
</feature>
<evidence type="ECO:0000256" key="1">
    <source>
        <dbReference type="ARBA" id="ARBA00001864"/>
    </source>
</evidence>
<dbReference type="GO" id="GO:0003855">
    <property type="term" value="F:3-dehydroquinate dehydratase activity"/>
    <property type="evidence" value="ECO:0007669"/>
    <property type="project" value="UniProtKB-UniRule"/>
</dbReference>
<dbReference type="RefSeq" id="WP_308452467.1">
    <property type="nucleotide sequence ID" value="NZ_JAJEQR010000003.1"/>
</dbReference>
<dbReference type="CDD" id="cd00466">
    <property type="entry name" value="DHQase_II"/>
    <property type="match status" value="1"/>
</dbReference>
<evidence type="ECO:0000256" key="5">
    <source>
        <dbReference type="ARBA" id="ARBA00012060"/>
    </source>
</evidence>
<dbReference type="Proteomes" id="UP001198182">
    <property type="component" value="Unassembled WGS sequence"/>
</dbReference>
<dbReference type="Pfam" id="PF01220">
    <property type="entry name" value="DHquinase_II"/>
    <property type="match status" value="1"/>
</dbReference>
<keyword evidence="8" id="KW-0028">Amino-acid biosynthesis</keyword>
<comment type="function">
    <text evidence="8">Catalyzes a trans-dehydration via an enolate intermediate.</text>
</comment>
<evidence type="ECO:0000313" key="12">
    <source>
        <dbReference type="Proteomes" id="UP001198182"/>
    </source>
</evidence>
<comment type="pathway">
    <text evidence="2 8">Metabolic intermediate biosynthesis; chorismate biosynthesis; chorismate from D-erythrose 4-phosphate and phosphoenolpyruvate: step 3/7.</text>
</comment>
<feature type="active site" description="Proton acceptor" evidence="8 9">
    <location>
        <position position="23"/>
    </location>
</feature>